<name>A0ABW0DFK0_STRFI</name>
<evidence type="ECO:0000313" key="1">
    <source>
        <dbReference type="EMBL" id="MFC5227954.1"/>
    </source>
</evidence>
<evidence type="ECO:0000313" key="2">
    <source>
        <dbReference type="Proteomes" id="UP001596156"/>
    </source>
</evidence>
<dbReference type="Proteomes" id="UP001596156">
    <property type="component" value="Unassembled WGS sequence"/>
</dbReference>
<accession>A0ABW0DFK0</accession>
<proteinExistence type="predicted"/>
<dbReference type="RefSeq" id="WP_344642650.1">
    <property type="nucleotide sequence ID" value="NZ_BAAASS010000002.1"/>
</dbReference>
<protein>
    <submittedName>
        <fullName evidence="1">Uncharacterized protein</fullName>
    </submittedName>
</protein>
<keyword evidence="2" id="KW-1185">Reference proteome</keyword>
<reference evidence="2" key="1">
    <citation type="journal article" date="2019" name="Int. J. Syst. Evol. Microbiol.">
        <title>The Global Catalogue of Microorganisms (GCM) 10K type strain sequencing project: providing services to taxonomists for standard genome sequencing and annotation.</title>
        <authorList>
            <consortium name="The Broad Institute Genomics Platform"/>
            <consortium name="The Broad Institute Genome Sequencing Center for Infectious Disease"/>
            <person name="Wu L."/>
            <person name="Ma J."/>
        </authorList>
    </citation>
    <scope>NUCLEOTIDE SEQUENCE [LARGE SCALE GENOMIC DNA]</scope>
    <source>
        <strain evidence="2">CCM 8479</strain>
    </source>
</reference>
<dbReference type="EMBL" id="JBHSKL010000037">
    <property type="protein sequence ID" value="MFC5227954.1"/>
    <property type="molecule type" value="Genomic_DNA"/>
</dbReference>
<gene>
    <name evidence="1" type="ORF">ACFPN6_25950</name>
</gene>
<comment type="caution">
    <text evidence="1">The sequence shown here is derived from an EMBL/GenBank/DDBJ whole genome shotgun (WGS) entry which is preliminary data.</text>
</comment>
<sequence>MLDPITAAIVSGAAANLAATGISYGVSRFGDGVQSARGRLRRALNRATDEDRAAALDAYDTGTAQLVSRMTGEQDVPLAEAELTNLLRLILTGYAERYPQARPDIQGLATSAAEAVSITQNGYDRATVIGKVDGDLTINHG</sequence>
<organism evidence="1 2">
    <name type="scientific">Streptomyces fimbriatus</name>
    <dbReference type="NCBI Taxonomy" id="68197"/>
    <lineage>
        <taxon>Bacteria</taxon>
        <taxon>Bacillati</taxon>
        <taxon>Actinomycetota</taxon>
        <taxon>Actinomycetes</taxon>
        <taxon>Kitasatosporales</taxon>
        <taxon>Streptomycetaceae</taxon>
        <taxon>Streptomyces</taxon>
    </lineage>
</organism>